<feature type="domain" description="Peptidase M24 C-terminal" evidence="8">
    <location>
        <begin position="581"/>
        <end position="642"/>
    </location>
</feature>
<dbReference type="GO" id="GO:0046872">
    <property type="term" value="F:metal ion binding"/>
    <property type="evidence" value="ECO:0007669"/>
    <property type="project" value="UniProtKB-KW"/>
</dbReference>
<dbReference type="AlphaFoldDB" id="A0A0L0S065"/>
<organism evidence="9 10">
    <name type="scientific">Allomyces macrogynus (strain ATCC 38327)</name>
    <name type="common">Allomyces javanicus var. macrogynus</name>
    <dbReference type="NCBI Taxonomy" id="578462"/>
    <lineage>
        <taxon>Eukaryota</taxon>
        <taxon>Fungi</taxon>
        <taxon>Fungi incertae sedis</taxon>
        <taxon>Blastocladiomycota</taxon>
        <taxon>Blastocladiomycetes</taxon>
        <taxon>Blastocladiales</taxon>
        <taxon>Blastocladiaceae</taxon>
        <taxon>Allomyces</taxon>
    </lineage>
</organism>
<dbReference type="InterPro" id="IPR000994">
    <property type="entry name" value="Pept_M24"/>
</dbReference>
<dbReference type="OrthoDB" id="9995434at2759"/>
<evidence type="ECO:0000256" key="1">
    <source>
        <dbReference type="ARBA" id="ARBA00001936"/>
    </source>
</evidence>
<dbReference type="Gene3D" id="3.40.350.10">
    <property type="entry name" value="Creatinase/prolidase N-terminal domain"/>
    <property type="match status" value="2"/>
</dbReference>
<accession>A0A0L0S065</accession>
<comment type="cofactor">
    <cofactor evidence="1">
        <name>Mn(2+)</name>
        <dbReference type="ChEBI" id="CHEBI:29035"/>
    </cofactor>
</comment>
<evidence type="ECO:0000313" key="10">
    <source>
        <dbReference type="Proteomes" id="UP000054350"/>
    </source>
</evidence>
<dbReference type="SUPFAM" id="SSF55920">
    <property type="entry name" value="Creatinase/aminopeptidase"/>
    <property type="match status" value="1"/>
</dbReference>
<dbReference type="STRING" id="578462.A0A0L0S065"/>
<keyword evidence="4" id="KW-0378">Hydrolase</keyword>
<dbReference type="Proteomes" id="UP000054350">
    <property type="component" value="Unassembled WGS sequence"/>
</dbReference>
<dbReference type="CDD" id="cd01085">
    <property type="entry name" value="APP"/>
    <property type="match status" value="1"/>
</dbReference>
<dbReference type="Pfam" id="PF16188">
    <property type="entry name" value="Peptidase_M24_C"/>
    <property type="match status" value="1"/>
</dbReference>
<dbReference type="InterPro" id="IPR050422">
    <property type="entry name" value="X-Pro_aminopeptidase_P"/>
</dbReference>
<feature type="domain" description="Peptidase M24" evidence="6">
    <location>
        <begin position="345"/>
        <end position="570"/>
    </location>
</feature>
<dbReference type="FunFam" id="3.90.230.10:FF:000007">
    <property type="entry name" value="Xaa-Pro aminopeptidase P"/>
    <property type="match status" value="1"/>
</dbReference>
<dbReference type="InterPro" id="IPR036005">
    <property type="entry name" value="Creatinase/aminopeptidase-like"/>
</dbReference>
<dbReference type="Pfam" id="PF16189">
    <property type="entry name" value="Creatinase_N_2"/>
    <property type="match status" value="1"/>
</dbReference>
<dbReference type="Pfam" id="PF00557">
    <property type="entry name" value="Peptidase_M24"/>
    <property type="match status" value="1"/>
</dbReference>
<dbReference type="InterPro" id="IPR029149">
    <property type="entry name" value="Creatin/AminoP/Spt16_N"/>
</dbReference>
<evidence type="ECO:0000256" key="5">
    <source>
        <dbReference type="ARBA" id="ARBA00023211"/>
    </source>
</evidence>
<dbReference type="GO" id="GO:0005737">
    <property type="term" value="C:cytoplasm"/>
    <property type="evidence" value="ECO:0007669"/>
    <property type="project" value="UniProtKB-ARBA"/>
</dbReference>
<evidence type="ECO:0000256" key="2">
    <source>
        <dbReference type="ARBA" id="ARBA00008766"/>
    </source>
</evidence>
<keyword evidence="5" id="KW-0464">Manganese</keyword>
<protein>
    <recommendedName>
        <fullName evidence="11">Xaa-Pro aminopeptidase P</fullName>
    </recommendedName>
</protein>
<evidence type="ECO:0000313" key="9">
    <source>
        <dbReference type="EMBL" id="KNE55805.1"/>
    </source>
</evidence>
<dbReference type="VEuPathDB" id="FungiDB:AMAG_01676"/>
<dbReference type="EMBL" id="GG745329">
    <property type="protein sequence ID" value="KNE55805.1"/>
    <property type="molecule type" value="Genomic_DNA"/>
</dbReference>
<gene>
    <name evidence="9" type="ORF">AMAG_01676</name>
</gene>
<dbReference type="OMA" id="AMAKFPP"/>
<evidence type="ECO:0008006" key="11">
    <source>
        <dbReference type="Google" id="ProtNLM"/>
    </source>
</evidence>
<evidence type="ECO:0000256" key="3">
    <source>
        <dbReference type="ARBA" id="ARBA00022723"/>
    </source>
</evidence>
<dbReference type="eggNOG" id="KOG2413">
    <property type="taxonomic scope" value="Eukaryota"/>
</dbReference>
<dbReference type="InterPro" id="IPR000587">
    <property type="entry name" value="Creatinase_N"/>
</dbReference>
<dbReference type="InterPro" id="IPR032416">
    <property type="entry name" value="Peptidase_M24_C"/>
</dbReference>
<sequence length="644" mass="69989">MAPTDTTAHLAALRALLTERNLHAYIVPSEDAHQSEYIADCDGRRAFISGFTGSAGLAVVTLDQAALWTDGRYFLQASQQLDSNWILQKFGLPETPTKEAWLAEVLPPSSRVGVDPTLLAIRAAEALQSALENAGHELVAVADNLVDAVWGDDRPATPNNPVTVLSVEFAGRTVEDKLAAVRAELAKPLRTMGAPTATAAPAPSAPKSLGDATGHGLLLSALDDIAWLFNLRGSDIAYNPVFFAYALVTADEAILWVDDSKLNDEVHEHLAAANVTVRPYTAIVADLTETHVPAFEAQASVSKFVIDGRCSLALVEALGKDRVHIVSRNPVTSFKAVKNAVEVEGFRQSHIRDAAALVSYFAWLEDELVVKERTDIDEVDGSDALEEFRSKQHNFVGLSFDTISGSGLNGAIIHYKPEKGACRIIDADHVYLCDSGAQFKDGTTDVTRTLHLKGTATDFEKACYTRVLQGHIALARAVFPKGTSGFSLDILARAPLWQVGLDFRHGTGHGVGHFLNVHEGPHSISPRTGSLDVALVPGMTVSNEPGFYHEESEEHRGFGIRIENVIVVKEANTPHQFGGAYYAFENLTMVPMDKNLIDLSLLSVDEKQWLDAYHAECWEKVSPLLEEESIAWNYLKKATTPLEA</sequence>
<keyword evidence="10" id="KW-1185">Reference proteome</keyword>
<comment type="similarity">
    <text evidence="2">Belongs to the peptidase M24B family.</text>
</comment>
<dbReference type="PANTHER" id="PTHR43763">
    <property type="entry name" value="XAA-PRO AMINOPEPTIDASE 1"/>
    <property type="match status" value="1"/>
</dbReference>
<dbReference type="GO" id="GO:0070006">
    <property type="term" value="F:metalloaminopeptidase activity"/>
    <property type="evidence" value="ECO:0007669"/>
    <property type="project" value="InterPro"/>
</dbReference>
<dbReference type="Gene3D" id="3.90.230.10">
    <property type="entry name" value="Creatinase/methionine aminopeptidase superfamily"/>
    <property type="match status" value="1"/>
</dbReference>
<dbReference type="PANTHER" id="PTHR43763:SF6">
    <property type="entry name" value="XAA-PRO AMINOPEPTIDASE 1"/>
    <property type="match status" value="1"/>
</dbReference>
<proteinExistence type="inferred from homology"/>
<evidence type="ECO:0000259" key="6">
    <source>
        <dbReference type="Pfam" id="PF00557"/>
    </source>
</evidence>
<keyword evidence="3" id="KW-0479">Metal-binding</keyword>
<evidence type="ECO:0000259" key="7">
    <source>
        <dbReference type="Pfam" id="PF01321"/>
    </source>
</evidence>
<dbReference type="FunFam" id="3.40.350.10:FF:000001">
    <property type="entry name" value="Putative xaa-Pro aminopeptidase 1"/>
    <property type="match status" value="1"/>
</dbReference>
<dbReference type="Pfam" id="PF01321">
    <property type="entry name" value="Creatinase_N"/>
    <property type="match status" value="1"/>
</dbReference>
<dbReference type="InterPro" id="IPR033740">
    <property type="entry name" value="Pept_M24B"/>
</dbReference>
<name>A0A0L0S065_ALLM3</name>
<dbReference type="SUPFAM" id="SSF53092">
    <property type="entry name" value="Creatinase/prolidase N-terminal domain"/>
    <property type="match status" value="1"/>
</dbReference>
<evidence type="ECO:0000256" key="4">
    <source>
        <dbReference type="ARBA" id="ARBA00022801"/>
    </source>
</evidence>
<reference evidence="10" key="2">
    <citation type="submission" date="2009-11" db="EMBL/GenBank/DDBJ databases">
        <title>The Genome Sequence of Allomyces macrogynus strain ATCC 38327.</title>
        <authorList>
            <consortium name="The Broad Institute Genome Sequencing Platform"/>
            <person name="Russ C."/>
            <person name="Cuomo C."/>
            <person name="Shea T."/>
            <person name="Young S.K."/>
            <person name="Zeng Q."/>
            <person name="Koehrsen M."/>
            <person name="Haas B."/>
            <person name="Borodovsky M."/>
            <person name="Guigo R."/>
            <person name="Alvarado L."/>
            <person name="Berlin A."/>
            <person name="Borenstein D."/>
            <person name="Chen Z."/>
            <person name="Engels R."/>
            <person name="Freedman E."/>
            <person name="Gellesch M."/>
            <person name="Goldberg J."/>
            <person name="Griggs A."/>
            <person name="Gujja S."/>
            <person name="Heiman D."/>
            <person name="Hepburn T."/>
            <person name="Howarth C."/>
            <person name="Jen D."/>
            <person name="Larson L."/>
            <person name="Lewis B."/>
            <person name="Mehta T."/>
            <person name="Park D."/>
            <person name="Pearson M."/>
            <person name="Roberts A."/>
            <person name="Saif S."/>
            <person name="Shenoy N."/>
            <person name="Sisk P."/>
            <person name="Stolte C."/>
            <person name="Sykes S."/>
            <person name="Walk T."/>
            <person name="White J."/>
            <person name="Yandava C."/>
            <person name="Burger G."/>
            <person name="Gray M.W."/>
            <person name="Holland P.W.H."/>
            <person name="King N."/>
            <person name="Lang F.B.F."/>
            <person name="Roger A.J."/>
            <person name="Ruiz-Trillo I."/>
            <person name="Lander E."/>
            <person name="Nusbaum C."/>
        </authorList>
    </citation>
    <scope>NUCLEOTIDE SEQUENCE [LARGE SCALE GENOMIC DNA]</scope>
    <source>
        <strain evidence="10">ATCC 38327</strain>
    </source>
</reference>
<reference evidence="9 10" key="1">
    <citation type="submission" date="2009-11" db="EMBL/GenBank/DDBJ databases">
        <title>Annotation of Allomyces macrogynus ATCC 38327.</title>
        <authorList>
            <consortium name="The Broad Institute Genome Sequencing Platform"/>
            <person name="Russ C."/>
            <person name="Cuomo C."/>
            <person name="Burger G."/>
            <person name="Gray M.W."/>
            <person name="Holland P.W.H."/>
            <person name="King N."/>
            <person name="Lang F.B.F."/>
            <person name="Roger A.J."/>
            <person name="Ruiz-Trillo I."/>
            <person name="Young S.K."/>
            <person name="Zeng Q."/>
            <person name="Gargeya S."/>
            <person name="Fitzgerald M."/>
            <person name="Haas B."/>
            <person name="Abouelleil A."/>
            <person name="Alvarado L."/>
            <person name="Arachchi H.M."/>
            <person name="Berlin A."/>
            <person name="Chapman S.B."/>
            <person name="Gearin G."/>
            <person name="Goldberg J."/>
            <person name="Griggs A."/>
            <person name="Gujja S."/>
            <person name="Hansen M."/>
            <person name="Heiman D."/>
            <person name="Howarth C."/>
            <person name="Larimer J."/>
            <person name="Lui A."/>
            <person name="MacDonald P.J.P."/>
            <person name="McCowen C."/>
            <person name="Montmayeur A."/>
            <person name="Murphy C."/>
            <person name="Neiman D."/>
            <person name="Pearson M."/>
            <person name="Priest M."/>
            <person name="Roberts A."/>
            <person name="Saif S."/>
            <person name="Shea T."/>
            <person name="Sisk P."/>
            <person name="Stolte C."/>
            <person name="Sykes S."/>
            <person name="Wortman J."/>
            <person name="Nusbaum C."/>
            <person name="Birren B."/>
        </authorList>
    </citation>
    <scope>NUCLEOTIDE SEQUENCE [LARGE SCALE GENOMIC DNA]</scope>
    <source>
        <strain evidence="9 10">ATCC 38327</strain>
    </source>
</reference>
<feature type="domain" description="Creatinase N-terminal" evidence="7">
    <location>
        <begin position="10"/>
        <end position="142"/>
    </location>
</feature>
<evidence type="ECO:0000259" key="8">
    <source>
        <dbReference type="Pfam" id="PF16188"/>
    </source>
</evidence>